<dbReference type="InterPro" id="IPR017208">
    <property type="entry name" value="UCP037442_abhydr"/>
</dbReference>
<sequence>MSYRIEKLQTAAGHSIVARVFPAQLNEQEVVNGVCIIAPATGVAQYLYDDFANWLTARGYNVVTFDYDGMGLSVDRHVQYSKSDILSWATYDCPAVLDFVEQQFPHQARTWIGHSVGGHMLGMMASTDKIDRAITVACGTGTWWYNAAPTKRVAWFLWYFLVPATVPVLGYFPGDRIKVMCNMPRGVMMQWRRWCLKKEYAIGSEGQWLRDRFANVKTPITSIAFSDDDMMSKKNVDLLHRYFVGAPMTRITVTPSEVNQKRIGHIGWHRKRYEEMWDKVFTPVLGA</sequence>
<dbReference type="Gene3D" id="3.40.50.1820">
    <property type="entry name" value="alpha/beta hydrolase"/>
    <property type="match status" value="1"/>
</dbReference>
<evidence type="ECO:0000259" key="2">
    <source>
        <dbReference type="Pfam" id="PF12146"/>
    </source>
</evidence>
<keyword evidence="1" id="KW-0472">Membrane</keyword>
<dbReference type="PIRSF" id="PIRSF037442">
    <property type="entry name" value="UCP037442_abhydr"/>
    <property type="match status" value="1"/>
</dbReference>
<dbReference type="SUPFAM" id="SSF53474">
    <property type="entry name" value="alpha/beta-Hydrolases"/>
    <property type="match status" value="1"/>
</dbReference>
<reference evidence="3" key="1">
    <citation type="submission" date="2015-10" db="EMBL/GenBank/DDBJ databases">
        <authorList>
            <person name="Gilbert D.G."/>
        </authorList>
    </citation>
    <scope>NUCLEOTIDE SEQUENCE</scope>
</reference>
<protein>
    <recommendedName>
        <fullName evidence="2">Serine aminopeptidase S33 domain-containing protein</fullName>
    </recommendedName>
</protein>
<feature type="domain" description="Serine aminopeptidase S33" evidence="2">
    <location>
        <begin position="36"/>
        <end position="163"/>
    </location>
</feature>
<accession>A0A161KBK4</accession>
<dbReference type="EMBL" id="CZQC01000002">
    <property type="protein sequence ID" value="CUS40032.1"/>
    <property type="molecule type" value="Genomic_DNA"/>
</dbReference>
<name>A0A161KBK4_9ZZZZ</name>
<keyword evidence="1" id="KW-0812">Transmembrane</keyword>
<evidence type="ECO:0000313" key="3">
    <source>
        <dbReference type="EMBL" id="CUS40032.1"/>
    </source>
</evidence>
<gene>
    <name evidence="3" type="ORF">MGWOODY_Tha4</name>
</gene>
<evidence type="ECO:0000256" key="1">
    <source>
        <dbReference type="SAM" id="Phobius"/>
    </source>
</evidence>
<feature type="transmembrane region" description="Helical" evidence="1">
    <location>
        <begin position="153"/>
        <end position="172"/>
    </location>
</feature>
<dbReference type="AlphaFoldDB" id="A0A161KBK4"/>
<dbReference type="Pfam" id="PF12146">
    <property type="entry name" value="Hydrolase_4"/>
    <property type="match status" value="1"/>
</dbReference>
<proteinExistence type="predicted"/>
<dbReference type="InterPro" id="IPR022742">
    <property type="entry name" value="Hydrolase_4"/>
</dbReference>
<keyword evidence="1" id="KW-1133">Transmembrane helix</keyword>
<dbReference type="InterPro" id="IPR029058">
    <property type="entry name" value="AB_hydrolase_fold"/>
</dbReference>
<organism evidence="3">
    <name type="scientific">hydrothermal vent metagenome</name>
    <dbReference type="NCBI Taxonomy" id="652676"/>
    <lineage>
        <taxon>unclassified sequences</taxon>
        <taxon>metagenomes</taxon>
        <taxon>ecological metagenomes</taxon>
    </lineage>
</organism>